<feature type="binding site" evidence="12">
    <location>
        <begin position="444"/>
        <end position="445"/>
    </location>
    <ligand>
        <name>substrate</name>
    </ligand>
</feature>
<feature type="binding site" evidence="12">
    <location>
        <begin position="252"/>
        <end position="255"/>
    </location>
    <ligand>
        <name>substrate</name>
    </ligand>
</feature>
<dbReference type="GO" id="GO:0005524">
    <property type="term" value="F:ATP binding"/>
    <property type="evidence" value="ECO:0007669"/>
    <property type="project" value="UniProtKB-UniRule"/>
</dbReference>
<feature type="binding site" evidence="10">
    <location>
        <position position="209"/>
    </location>
    <ligand>
        <name>substrate</name>
    </ligand>
</feature>
<keyword evidence="4 9" id="KW-0317">Glutathione biosynthesis</keyword>
<feature type="binding site" evidence="10">
    <location>
        <begin position="382"/>
        <end position="385"/>
    </location>
    <ligand>
        <name>ATP</name>
        <dbReference type="ChEBI" id="CHEBI:30616"/>
    </ligand>
</feature>
<gene>
    <name evidence="14" type="ORF">BB560_004960</name>
</gene>
<dbReference type="InterPro" id="IPR014042">
    <property type="entry name" value="Glutathione_synthase_a-hlx"/>
</dbReference>
<evidence type="ECO:0000256" key="6">
    <source>
        <dbReference type="ARBA" id="ARBA00022741"/>
    </source>
</evidence>
<dbReference type="InterPro" id="IPR004887">
    <property type="entry name" value="GSH_synth_subst-bd"/>
</dbReference>
<dbReference type="PANTHER" id="PTHR11130:SF0">
    <property type="entry name" value="GLUTATHIONE SYNTHETASE"/>
    <property type="match status" value="1"/>
</dbReference>
<comment type="catalytic activity">
    <reaction evidence="9">
        <text>gamma-L-glutamyl-L-cysteine + glycine + ATP = glutathione + ADP + phosphate + H(+)</text>
        <dbReference type="Rhea" id="RHEA:13557"/>
        <dbReference type="ChEBI" id="CHEBI:15378"/>
        <dbReference type="ChEBI" id="CHEBI:30616"/>
        <dbReference type="ChEBI" id="CHEBI:43474"/>
        <dbReference type="ChEBI" id="CHEBI:57305"/>
        <dbReference type="ChEBI" id="CHEBI:57925"/>
        <dbReference type="ChEBI" id="CHEBI:58173"/>
        <dbReference type="ChEBI" id="CHEBI:456216"/>
        <dbReference type="EC" id="6.3.2.3"/>
    </reaction>
</comment>
<feature type="binding site" evidence="10">
    <location>
        <position position="435"/>
    </location>
    <ligand>
        <name>ATP</name>
        <dbReference type="ChEBI" id="CHEBI:30616"/>
    </ligand>
</feature>
<dbReference type="InterPro" id="IPR016185">
    <property type="entry name" value="PreATP-grasp_dom_sf"/>
</dbReference>
<protein>
    <recommendedName>
        <fullName evidence="9">Glutathione synthetase</fullName>
        <shortName evidence="9">GSH-S</shortName>
        <ecNumber evidence="9">6.3.2.3</ecNumber>
    </recommendedName>
</protein>
<evidence type="ECO:0000256" key="1">
    <source>
        <dbReference type="ARBA" id="ARBA00004965"/>
    </source>
</evidence>
<evidence type="ECO:0000256" key="12">
    <source>
        <dbReference type="PIRSR" id="PIRSR001558-3"/>
    </source>
</evidence>
<feature type="binding site" evidence="10">
    <location>
        <position position="360"/>
    </location>
    <ligand>
        <name>ATP</name>
        <dbReference type="ChEBI" id="CHEBI:30616"/>
    </ligand>
</feature>
<comment type="caution">
    <text evidence="14">The sequence shown here is derived from an EMBL/GenBank/DDBJ whole genome shotgun (WGS) entry which is preliminary data.</text>
</comment>
<feature type="binding site" evidence="10">
    <location>
        <position position="433"/>
    </location>
    <ligand>
        <name>substrate</name>
    </ligand>
</feature>
<dbReference type="Gene3D" id="3.30.470.20">
    <property type="entry name" value="ATP-grasp fold, B domain"/>
    <property type="match status" value="1"/>
</dbReference>
<dbReference type="GO" id="GO:0043295">
    <property type="term" value="F:glutathione binding"/>
    <property type="evidence" value="ECO:0007669"/>
    <property type="project" value="UniProtKB-UniRule"/>
</dbReference>
<feature type="binding site" evidence="10">
    <location>
        <begin position="349"/>
        <end position="358"/>
    </location>
    <ligand>
        <name>ATP</name>
        <dbReference type="ChEBI" id="CHEBI:30616"/>
    </ligand>
</feature>
<dbReference type="InterPro" id="IPR014709">
    <property type="entry name" value="Glutathione_synthase_C_euk"/>
</dbReference>
<dbReference type="Gene3D" id="1.10.1080.10">
    <property type="entry name" value="Glutathione Synthetase, Chain A, domain 3"/>
    <property type="match status" value="1"/>
</dbReference>
<keyword evidence="3 9" id="KW-0436">Ligase</keyword>
<keyword evidence="6 9" id="KW-0547">Nucleotide-binding</keyword>
<dbReference type="EC" id="6.3.2.3" evidence="9"/>
<keyword evidence="15" id="KW-1185">Reference proteome</keyword>
<name>A0A2T9Z7T7_9FUNG</name>
<dbReference type="NCBIfam" id="TIGR01986">
    <property type="entry name" value="glut_syn_euk"/>
    <property type="match status" value="1"/>
</dbReference>
<dbReference type="InterPro" id="IPR005615">
    <property type="entry name" value="Glutathione_synthase"/>
</dbReference>
<accession>A0A2T9Z7T7</accession>
<dbReference type="SUPFAM" id="SSF56059">
    <property type="entry name" value="Glutathione synthetase ATP-binding domain-like"/>
    <property type="match status" value="1"/>
</dbReference>
<evidence type="ECO:0000259" key="13">
    <source>
        <dbReference type="Pfam" id="PF03199"/>
    </source>
</evidence>
<proteinExistence type="inferred from homology"/>
<dbReference type="UniPathway" id="UPA00142">
    <property type="reaction ID" value="UER00210"/>
</dbReference>
<dbReference type="Pfam" id="PF03917">
    <property type="entry name" value="GSH_synth_ATP"/>
    <property type="match status" value="2"/>
</dbReference>
<dbReference type="OrthoDB" id="2020073at2759"/>
<feature type="binding site" evidence="10">
    <location>
        <position position="134"/>
    </location>
    <ligand>
        <name>substrate</name>
    </ligand>
</feature>
<dbReference type="FunFam" id="3.30.1490.50:FF:000002">
    <property type="entry name" value="Glutathione synthetase"/>
    <property type="match status" value="1"/>
</dbReference>
<dbReference type="GO" id="GO:0004363">
    <property type="term" value="F:glutathione synthase activity"/>
    <property type="evidence" value="ECO:0007669"/>
    <property type="project" value="UniProtKB-UniRule"/>
</dbReference>
<feature type="domain" description="Glutathione synthase substrate-binding" evidence="13">
    <location>
        <begin position="193"/>
        <end position="288"/>
    </location>
</feature>
<dbReference type="GO" id="GO:0005829">
    <property type="term" value="C:cytosol"/>
    <property type="evidence" value="ECO:0007669"/>
    <property type="project" value="TreeGrafter"/>
</dbReference>
<evidence type="ECO:0000256" key="5">
    <source>
        <dbReference type="ARBA" id="ARBA00022723"/>
    </source>
</evidence>
<sequence>MSISTDAVDFPQNQIQKNTLLRLSKAFLSSRGVLLNPHVSPEALKEEPWIAEASTVAPVSLTPALFKRTCFEKALQVHPAMSVLYHKLSLDNEFIHSVISTIVDSDPFTSRLYQIFKETEHQPDRQTISLEINRSDYLMHVTPDDDIQTKQVEFNAISVSFNISLDNLPPNNSLTSFADGLACAFKAYGNKDAVVLSVGQKEERNVYDQQWIELMLWERSLDQIMDNGSLVLIDGHQTLVVDGFNVAVAYFRSSYTPVDFPTEKEWEARLMIEKSFAIKCPTIAFQLVGTKKVQQVLSNPGVVEKYIDDPKSVDQIRSCFIGLYPLDQSAEGIKAYEDAMSNPDHYALKPQREGGGFNTYGKDIPVLLNSMDTEERKAYILMELINSPISSSLFLRNGAIEKVNSISELGVYGVLLADGEKILYNQTGGHLLRSKSQGTNEGGVASGFAVLDSPCLID</sequence>
<evidence type="ECO:0000256" key="3">
    <source>
        <dbReference type="ARBA" id="ARBA00022598"/>
    </source>
</evidence>
<evidence type="ECO:0000256" key="9">
    <source>
        <dbReference type="PIRNR" id="PIRNR001558"/>
    </source>
</evidence>
<dbReference type="EMBL" id="MBFS01001765">
    <property type="protein sequence ID" value="PVV00654.1"/>
    <property type="molecule type" value="Genomic_DNA"/>
</dbReference>
<feature type="binding site" evidence="12">
    <location>
        <begin position="203"/>
        <end position="205"/>
    </location>
    <ligand>
        <name>substrate</name>
    </ligand>
</feature>
<keyword evidence="8 9" id="KW-0460">Magnesium</keyword>
<organism evidence="14 15">
    <name type="scientific">Smittium megazygosporum</name>
    <dbReference type="NCBI Taxonomy" id="133381"/>
    <lineage>
        <taxon>Eukaryota</taxon>
        <taxon>Fungi</taxon>
        <taxon>Fungi incertae sedis</taxon>
        <taxon>Zoopagomycota</taxon>
        <taxon>Kickxellomycotina</taxon>
        <taxon>Harpellomycetes</taxon>
        <taxon>Harpellales</taxon>
        <taxon>Legeriomycetaceae</taxon>
        <taxon>Smittium</taxon>
    </lineage>
</organism>
<dbReference type="Pfam" id="PF03199">
    <property type="entry name" value="GSH_synthase"/>
    <property type="match status" value="1"/>
</dbReference>
<feature type="binding site" evidence="11">
    <location>
        <position position="153"/>
    </location>
    <ligand>
        <name>Mg(2+)</name>
        <dbReference type="ChEBI" id="CHEBI:18420"/>
    </ligand>
</feature>
<dbReference type="Proteomes" id="UP000245609">
    <property type="component" value="Unassembled WGS sequence"/>
</dbReference>
<dbReference type="GO" id="GO:0000287">
    <property type="term" value="F:magnesium ion binding"/>
    <property type="evidence" value="ECO:0007669"/>
    <property type="project" value="UniProtKB-UniRule"/>
</dbReference>
<evidence type="ECO:0000313" key="14">
    <source>
        <dbReference type="EMBL" id="PVV00654.1"/>
    </source>
</evidence>
<comment type="cofactor">
    <cofactor evidence="9 11">
        <name>Mg(2+)</name>
        <dbReference type="ChEBI" id="CHEBI:18420"/>
    </cofactor>
    <text evidence="9 11">Binds 1 Mg(2+) ion per subunit.</text>
</comment>
<evidence type="ECO:0000256" key="11">
    <source>
        <dbReference type="PIRSR" id="PIRSR001558-2"/>
    </source>
</evidence>
<dbReference type="PIRSF" id="PIRSF001558">
    <property type="entry name" value="GSHase"/>
    <property type="match status" value="1"/>
</dbReference>
<dbReference type="SUPFAM" id="SSF52440">
    <property type="entry name" value="PreATP-grasp domain"/>
    <property type="match status" value="1"/>
</dbReference>
<feature type="binding site" evidence="10">
    <location>
        <position position="291"/>
    </location>
    <ligand>
        <name>ATP</name>
        <dbReference type="ChEBI" id="CHEBI:30616"/>
    </ligand>
</feature>
<dbReference type="Gene3D" id="3.40.50.1760">
    <property type="entry name" value="Glutathione synthase, substrate-binding domain superfamily, eukaryotic"/>
    <property type="match status" value="1"/>
</dbReference>
<evidence type="ECO:0000313" key="15">
    <source>
        <dbReference type="Proteomes" id="UP000245609"/>
    </source>
</evidence>
<dbReference type="Gene3D" id="3.30.1490.50">
    <property type="match status" value="1"/>
</dbReference>
<reference evidence="14 15" key="1">
    <citation type="journal article" date="2018" name="MBio">
        <title>Comparative Genomics Reveals the Core Gene Toolbox for the Fungus-Insect Symbiosis.</title>
        <authorList>
            <person name="Wang Y."/>
            <person name="Stata M."/>
            <person name="Wang W."/>
            <person name="Stajich J.E."/>
            <person name="White M.M."/>
            <person name="Moncalvo J.M."/>
        </authorList>
    </citation>
    <scope>NUCLEOTIDE SEQUENCE [LARGE SCALE GENOMIC DNA]</scope>
    <source>
        <strain evidence="14 15">SC-DP-2</strain>
    </source>
</reference>
<feature type="binding site" evidence="10">
    <location>
        <position position="153"/>
    </location>
    <ligand>
        <name>ATP</name>
        <dbReference type="ChEBI" id="CHEBI:30616"/>
    </ligand>
</feature>
<dbReference type="AlphaFoldDB" id="A0A2T9Z7T7"/>
<comment type="pathway">
    <text evidence="1 9">Sulfur metabolism; glutathione biosynthesis; glutathione from L-cysteine and L-glutamate: step 2/2.</text>
</comment>
<keyword evidence="7 9" id="KW-0067">ATP-binding</keyword>
<dbReference type="InterPro" id="IPR037013">
    <property type="entry name" value="GSH-S_sub-bd_sf"/>
</dbReference>
<evidence type="ECO:0000256" key="2">
    <source>
        <dbReference type="ARBA" id="ARBA00010385"/>
    </source>
</evidence>
<dbReference type="PANTHER" id="PTHR11130">
    <property type="entry name" value="GLUTATHIONE SYNTHETASE"/>
    <property type="match status" value="1"/>
</dbReference>
<keyword evidence="5 9" id="KW-0479">Metal-binding</keyword>
<feature type="binding site" evidence="10">
    <location>
        <position position="441"/>
    </location>
    <ligand>
        <name>ATP</name>
        <dbReference type="ChEBI" id="CHEBI:30616"/>
    </ligand>
</feature>
<evidence type="ECO:0000256" key="4">
    <source>
        <dbReference type="ARBA" id="ARBA00022684"/>
    </source>
</evidence>
<feature type="binding site" evidence="11">
    <location>
        <position position="353"/>
    </location>
    <ligand>
        <name>Mg(2+)</name>
        <dbReference type="ChEBI" id="CHEBI:18420"/>
    </ligand>
</feature>
<feature type="binding site" evidence="12">
    <location>
        <begin position="157"/>
        <end position="160"/>
    </location>
    <ligand>
        <name>substrate</name>
    </ligand>
</feature>
<dbReference type="STRING" id="133381.A0A2T9Z7T7"/>
<feature type="binding site" evidence="10">
    <location>
        <position position="408"/>
    </location>
    <ligand>
        <name>ATP</name>
        <dbReference type="ChEBI" id="CHEBI:30616"/>
    </ligand>
</feature>
<evidence type="ECO:0000256" key="7">
    <source>
        <dbReference type="ARBA" id="ARBA00022840"/>
    </source>
</evidence>
<comment type="similarity">
    <text evidence="2 9">Belongs to the eukaryotic GSH synthase family.</text>
</comment>
<evidence type="ECO:0000256" key="8">
    <source>
        <dbReference type="ARBA" id="ARBA00022842"/>
    </source>
</evidence>
<evidence type="ECO:0000256" key="10">
    <source>
        <dbReference type="PIRSR" id="PIRSR001558-1"/>
    </source>
</evidence>
<feature type="binding site" evidence="11">
    <location>
        <position position="155"/>
    </location>
    <ligand>
        <name>Mg(2+)</name>
        <dbReference type="ChEBI" id="CHEBI:18420"/>
    </ligand>
</feature>